<keyword evidence="2" id="KW-0547">Nucleotide-binding</keyword>
<dbReference type="AlphaFoldDB" id="A0A542DFC3"/>
<evidence type="ECO:0000256" key="2">
    <source>
        <dbReference type="ARBA" id="ARBA00022741"/>
    </source>
</evidence>
<dbReference type="OrthoDB" id="3404132at2"/>
<evidence type="ECO:0000313" key="5">
    <source>
        <dbReference type="EMBL" id="TQJ01760.1"/>
    </source>
</evidence>
<name>A0A542DFC3_AMYCI</name>
<comment type="caution">
    <text evidence="5">The sequence shown here is derived from an EMBL/GenBank/DDBJ whole genome shotgun (WGS) entry which is preliminary data.</text>
</comment>
<evidence type="ECO:0000259" key="4">
    <source>
        <dbReference type="Pfam" id="PF00582"/>
    </source>
</evidence>
<dbReference type="Pfam" id="PF00582">
    <property type="entry name" value="Usp"/>
    <property type="match status" value="2"/>
</dbReference>
<dbReference type="InterPro" id="IPR006015">
    <property type="entry name" value="Universal_stress_UspA"/>
</dbReference>
<keyword evidence="6" id="KW-1185">Reference proteome</keyword>
<dbReference type="InterPro" id="IPR014729">
    <property type="entry name" value="Rossmann-like_a/b/a_fold"/>
</dbReference>
<dbReference type="PANTHER" id="PTHR46268:SF27">
    <property type="entry name" value="UNIVERSAL STRESS PROTEIN RV2623"/>
    <property type="match status" value="1"/>
</dbReference>
<proteinExistence type="inferred from homology"/>
<dbReference type="InterPro" id="IPR006016">
    <property type="entry name" value="UspA"/>
</dbReference>
<accession>A0A542DFC3</accession>
<dbReference type="PRINTS" id="PR01438">
    <property type="entry name" value="UNVRSLSTRESS"/>
</dbReference>
<dbReference type="Gene3D" id="3.40.50.620">
    <property type="entry name" value="HUPs"/>
    <property type="match status" value="2"/>
</dbReference>
<comment type="similarity">
    <text evidence="1">Belongs to the universal stress protein A family.</text>
</comment>
<organism evidence="5 6">
    <name type="scientific">Amycolatopsis cihanbeyliensis</name>
    <dbReference type="NCBI Taxonomy" id="1128664"/>
    <lineage>
        <taxon>Bacteria</taxon>
        <taxon>Bacillati</taxon>
        <taxon>Actinomycetota</taxon>
        <taxon>Actinomycetes</taxon>
        <taxon>Pseudonocardiales</taxon>
        <taxon>Pseudonocardiaceae</taxon>
        <taxon>Amycolatopsis</taxon>
    </lineage>
</organism>
<keyword evidence="3" id="KW-0067">ATP-binding</keyword>
<dbReference type="SUPFAM" id="SSF52402">
    <property type="entry name" value="Adenine nucleotide alpha hydrolases-like"/>
    <property type="match status" value="2"/>
</dbReference>
<gene>
    <name evidence="5" type="ORF">FB471_1474</name>
</gene>
<reference evidence="5 6" key="1">
    <citation type="submission" date="2019-06" db="EMBL/GenBank/DDBJ databases">
        <title>Sequencing the genomes of 1000 actinobacteria strains.</title>
        <authorList>
            <person name="Klenk H.-P."/>
        </authorList>
    </citation>
    <scope>NUCLEOTIDE SEQUENCE [LARGE SCALE GENOMIC DNA]</scope>
    <source>
        <strain evidence="5 6">DSM 45679</strain>
    </source>
</reference>
<dbReference type="Proteomes" id="UP000320876">
    <property type="component" value="Unassembled WGS sequence"/>
</dbReference>
<dbReference type="RefSeq" id="WP_141996580.1">
    <property type="nucleotide sequence ID" value="NZ_VFML01000001.1"/>
</dbReference>
<sequence length="300" mass="31771">MSETGTAGAIVVGVDGSEAATRAVRWAAETAAERGLPLRLAHALTLSGGYYGGGLAVPREFFEAIERDSERVLDEAMEVASTAGPGVDIDTVLVREPVIPSLLELSGEARMIVLGGVGQGGFPGMRLGSTAVAVSSHAHCPVVVVRNRDGEDVPTEGPVVVGVDGSPTSERAVAVAFEEASLRGAPLVAVHAWLDGDYDTVFSPARSYSTWESVDEVERRALAERLAGWQEKYPDVRVERVVARDRPRHQLLEWSARARLLVVGCRGRGGFRGLLLGSTSQAMLQHADCPVLVVRSDPAG</sequence>
<feature type="domain" description="UspA" evidence="4">
    <location>
        <begin position="158"/>
        <end position="295"/>
    </location>
</feature>
<evidence type="ECO:0000313" key="6">
    <source>
        <dbReference type="Proteomes" id="UP000320876"/>
    </source>
</evidence>
<feature type="domain" description="UspA" evidence="4">
    <location>
        <begin position="10"/>
        <end position="146"/>
    </location>
</feature>
<evidence type="ECO:0000256" key="3">
    <source>
        <dbReference type="ARBA" id="ARBA00022840"/>
    </source>
</evidence>
<dbReference type="GO" id="GO:0005524">
    <property type="term" value="F:ATP binding"/>
    <property type="evidence" value="ECO:0007669"/>
    <property type="project" value="UniProtKB-KW"/>
</dbReference>
<dbReference type="PANTHER" id="PTHR46268">
    <property type="entry name" value="STRESS RESPONSE PROTEIN NHAX"/>
    <property type="match status" value="1"/>
</dbReference>
<protein>
    <submittedName>
        <fullName evidence="5">Nucleotide-binding universal stress UspA family protein</fullName>
    </submittedName>
</protein>
<dbReference type="EMBL" id="VFML01000001">
    <property type="protein sequence ID" value="TQJ01760.1"/>
    <property type="molecule type" value="Genomic_DNA"/>
</dbReference>
<evidence type="ECO:0000256" key="1">
    <source>
        <dbReference type="ARBA" id="ARBA00008791"/>
    </source>
</evidence>